<feature type="signal peptide" evidence="1">
    <location>
        <begin position="1"/>
        <end position="22"/>
    </location>
</feature>
<evidence type="ECO:0000313" key="2">
    <source>
        <dbReference type="EMBL" id="PTD96777.1"/>
    </source>
</evidence>
<sequence>MRLKKLLLAVLLLWSGTQVVHAQGVVLGEAVCGSLTNHFGPYDYRTVSPQNLNMVERAHFTPPVERLERGNTTMGPGGDLSYTLNVFPNHHRALMSMMRFALREGRAMPKGSSRTIECWFDRAQRYAPNDPMPKVIEGLYLAARGQNAQAEAKLDEALALEPADPNVHYNLGLAWMDLRRYDRALESAHKAYAAGHPLPGLRLRLERAGHWRELPAAGAPVQ</sequence>
<protein>
    <recommendedName>
        <fullName evidence="4">TPR repeat-containing protein</fullName>
    </recommendedName>
</protein>
<comment type="caution">
    <text evidence="2">The sequence shown here is derived from an EMBL/GenBank/DDBJ whole genome shotgun (WGS) entry which is preliminary data.</text>
</comment>
<dbReference type="OrthoDB" id="8525350at2"/>
<accession>A0A2T4IGA4</accession>
<keyword evidence="3" id="KW-1185">Reference proteome</keyword>
<reference evidence="2 3" key="2">
    <citation type="submission" date="2018-04" db="EMBL/GenBank/DDBJ databases">
        <title>Thauera lacus sp. nov., isolated from an saline lake in Inner Mongolia, China.</title>
        <authorList>
            <person name="Liang Q.-Y."/>
        </authorList>
    </citation>
    <scope>NUCLEOTIDE SEQUENCE [LARGE SCALE GENOMIC DNA]</scope>
    <source>
        <strain evidence="2 3">D20</strain>
    </source>
</reference>
<dbReference type="Pfam" id="PF13414">
    <property type="entry name" value="TPR_11"/>
    <property type="match status" value="1"/>
</dbReference>
<name>A0A2T4IGA4_9RHOO</name>
<evidence type="ECO:0000313" key="3">
    <source>
        <dbReference type="Proteomes" id="UP000241193"/>
    </source>
</evidence>
<evidence type="ECO:0000256" key="1">
    <source>
        <dbReference type="SAM" id="SignalP"/>
    </source>
</evidence>
<keyword evidence="1" id="KW-0732">Signal</keyword>
<proteinExistence type="predicted"/>
<dbReference type="Proteomes" id="UP000241193">
    <property type="component" value="Unassembled WGS sequence"/>
</dbReference>
<gene>
    <name evidence="2" type="ORF">C8261_08170</name>
</gene>
<dbReference type="SUPFAM" id="SSF48452">
    <property type="entry name" value="TPR-like"/>
    <property type="match status" value="1"/>
</dbReference>
<dbReference type="RefSeq" id="WP_107493178.1">
    <property type="nucleotide sequence ID" value="NZ_PZKC01000005.1"/>
</dbReference>
<evidence type="ECO:0008006" key="4">
    <source>
        <dbReference type="Google" id="ProtNLM"/>
    </source>
</evidence>
<dbReference type="InterPro" id="IPR011990">
    <property type="entry name" value="TPR-like_helical_dom_sf"/>
</dbReference>
<reference evidence="2 3" key="1">
    <citation type="submission" date="2018-03" db="EMBL/GenBank/DDBJ databases">
        <authorList>
            <person name="Keele B.F."/>
        </authorList>
    </citation>
    <scope>NUCLEOTIDE SEQUENCE [LARGE SCALE GENOMIC DNA]</scope>
    <source>
        <strain evidence="2 3">D20</strain>
    </source>
</reference>
<feature type="chain" id="PRO_5015544330" description="TPR repeat-containing protein" evidence="1">
    <location>
        <begin position="23"/>
        <end position="222"/>
    </location>
</feature>
<dbReference type="AlphaFoldDB" id="A0A2T4IGA4"/>
<organism evidence="2 3">
    <name type="scientific">Pseudothauera lacus</name>
    <dbReference type="NCBI Taxonomy" id="2136175"/>
    <lineage>
        <taxon>Bacteria</taxon>
        <taxon>Pseudomonadati</taxon>
        <taxon>Pseudomonadota</taxon>
        <taxon>Betaproteobacteria</taxon>
        <taxon>Rhodocyclales</taxon>
        <taxon>Zoogloeaceae</taxon>
        <taxon>Pseudothauera</taxon>
    </lineage>
</organism>
<dbReference type="EMBL" id="PZKC01000005">
    <property type="protein sequence ID" value="PTD96777.1"/>
    <property type="molecule type" value="Genomic_DNA"/>
</dbReference>
<dbReference type="Gene3D" id="1.25.40.10">
    <property type="entry name" value="Tetratricopeptide repeat domain"/>
    <property type="match status" value="1"/>
</dbReference>